<feature type="region of interest" description="Disordered" evidence="4">
    <location>
        <begin position="903"/>
        <end position="992"/>
    </location>
</feature>
<dbReference type="InterPro" id="IPR001138">
    <property type="entry name" value="Zn2Cys6_DnaBD"/>
</dbReference>
<feature type="compositionally biased region" description="Basic and acidic residues" evidence="4">
    <location>
        <begin position="329"/>
        <end position="341"/>
    </location>
</feature>
<feature type="transmembrane region" description="Helical" evidence="5">
    <location>
        <begin position="1465"/>
        <end position="1487"/>
    </location>
</feature>
<organism evidence="7 8">
    <name type="scientific">Bondarzewia mesenterica</name>
    <dbReference type="NCBI Taxonomy" id="1095465"/>
    <lineage>
        <taxon>Eukaryota</taxon>
        <taxon>Fungi</taxon>
        <taxon>Dikarya</taxon>
        <taxon>Basidiomycota</taxon>
        <taxon>Agaricomycotina</taxon>
        <taxon>Agaricomycetes</taxon>
        <taxon>Russulales</taxon>
        <taxon>Bondarzewiaceae</taxon>
        <taxon>Bondarzewia</taxon>
    </lineage>
</organism>
<feature type="region of interest" description="Disordered" evidence="4">
    <location>
        <begin position="124"/>
        <end position="308"/>
    </location>
</feature>
<dbReference type="InterPro" id="IPR010619">
    <property type="entry name" value="ThrE-like_N"/>
</dbReference>
<keyword evidence="5" id="KW-0812">Transmembrane</keyword>
<evidence type="ECO:0000259" key="6">
    <source>
        <dbReference type="PROSITE" id="PS50048"/>
    </source>
</evidence>
<dbReference type="GO" id="GO:0003677">
    <property type="term" value="F:DNA binding"/>
    <property type="evidence" value="ECO:0007669"/>
    <property type="project" value="InterPro"/>
</dbReference>
<dbReference type="GO" id="GO:0008270">
    <property type="term" value="F:zinc ion binding"/>
    <property type="evidence" value="ECO:0007669"/>
    <property type="project" value="InterPro"/>
</dbReference>
<dbReference type="PANTHER" id="PTHR31082:SF4">
    <property type="entry name" value="PHEROMONE-REGULATED MEMBRANE PROTEIN 10"/>
    <property type="match status" value="1"/>
</dbReference>
<evidence type="ECO:0000256" key="5">
    <source>
        <dbReference type="SAM" id="Phobius"/>
    </source>
</evidence>
<evidence type="ECO:0000256" key="2">
    <source>
        <dbReference type="ARBA" id="ARBA00023242"/>
    </source>
</evidence>
<gene>
    <name evidence="7" type="ORF">EW146_g5964</name>
</gene>
<evidence type="ECO:0000256" key="1">
    <source>
        <dbReference type="ARBA" id="ARBA00022723"/>
    </source>
</evidence>
<dbReference type="GO" id="GO:0000981">
    <property type="term" value="F:DNA-binding transcription factor activity, RNA polymerase II-specific"/>
    <property type="evidence" value="ECO:0007669"/>
    <property type="project" value="InterPro"/>
</dbReference>
<dbReference type="SMART" id="SM00066">
    <property type="entry name" value="GAL4"/>
    <property type="match status" value="1"/>
</dbReference>
<dbReference type="CDD" id="cd00067">
    <property type="entry name" value="GAL4"/>
    <property type="match status" value="1"/>
</dbReference>
<evidence type="ECO:0000256" key="3">
    <source>
        <dbReference type="ARBA" id="ARBA00034125"/>
    </source>
</evidence>
<dbReference type="Pfam" id="PF06738">
    <property type="entry name" value="ThrE"/>
    <property type="match status" value="1"/>
</dbReference>
<dbReference type="PROSITE" id="PS50048">
    <property type="entry name" value="ZN2_CY6_FUNGAL_2"/>
    <property type="match status" value="1"/>
</dbReference>
<feature type="region of interest" description="Disordered" evidence="4">
    <location>
        <begin position="329"/>
        <end position="364"/>
    </location>
</feature>
<keyword evidence="1" id="KW-0479">Metal-binding</keyword>
<keyword evidence="5" id="KW-0472">Membrane</keyword>
<evidence type="ECO:0000313" key="8">
    <source>
        <dbReference type="Proteomes" id="UP000310158"/>
    </source>
</evidence>
<keyword evidence="5" id="KW-1133">Transmembrane helix</keyword>
<protein>
    <recommendedName>
        <fullName evidence="6">Zn(2)-C6 fungal-type domain-containing protein</fullName>
    </recommendedName>
</protein>
<feature type="transmembrane region" description="Helical" evidence="5">
    <location>
        <begin position="1416"/>
        <end position="1435"/>
    </location>
</feature>
<dbReference type="PANTHER" id="PTHR31082">
    <property type="entry name" value="PHEROMONE-REGULATED MEMBRANE PROTEIN 10"/>
    <property type="match status" value="1"/>
</dbReference>
<feature type="transmembrane region" description="Helical" evidence="5">
    <location>
        <begin position="1507"/>
        <end position="1526"/>
    </location>
</feature>
<feature type="compositionally biased region" description="Basic residues" evidence="4">
    <location>
        <begin position="353"/>
        <end position="364"/>
    </location>
</feature>
<feature type="transmembrane region" description="Helical" evidence="5">
    <location>
        <begin position="1239"/>
        <end position="1260"/>
    </location>
</feature>
<dbReference type="Proteomes" id="UP000310158">
    <property type="component" value="Unassembled WGS sequence"/>
</dbReference>
<feature type="domain" description="Zn(2)-C6 fungal-type" evidence="6">
    <location>
        <begin position="42"/>
        <end position="73"/>
    </location>
</feature>
<dbReference type="SMART" id="SM00906">
    <property type="entry name" value="Fungal_trans"/>
    <property type="match status" value="1"/>
</dbReference>
<feature type="transmembrane region" description="Helical" evidence="5">
    <location>
        <begin position="1385"/>
        <end position="1404"/>
    </location>
</feature>
<dbReference type="EMBL" id="SGPL01000283">
    <property type="protein sequence ID" value="THH14358.1"/>
    <property type="molecule type" value="Genomic_DNA"/>
</dbReference>
<feature type="compositionally biased region" description="Basic and acidic residues" evidence="4">
    <location>
        <begin position="960"/>
        <end position="969"/>
    </location>
</feature>
<name>A0A4S4LRS5_9AGAM</name>
<accession>A0A4S4LRS5</accession>
<dbReference type="CDD" id="cd12148">
    <property type="entry name" value="fungal_TF_MHR"/>
    <property type="match status" value="1"/>
</dbReference>
<comment type="similarity">
    <text evidence="3">Belongs to the ThrE exporter (TC 2.A.79) family.</text>
</comment>
<comment type="caution">
    <text evidence="7">The sequence shown here is derived from an EMBL/GenBank/DDBJ whole genome shotgun (WGS) entry which is preliminary data.</text>
</comment>
<dbReference type="Gene3D" id="4.10.240.10">
    <property type="entry name" value="Zn(2)-C6 fungal-type DNA-binding domain"/>
    <property type="match status" value="1"/>
</dbReference>
<dbReference type="SUPFAM" id="SSF57701">
    <property type="entry name" value="Zn2/Cys6 DNA-binding domain"/>
    <property type="match status" value="1"/>
</dbReference>
<dbReference type="InterPro" id="IPR007219">
    <property type="entry name" value="XnlR_reg_dom"/>
</dbReference>
<dbReference type="InterPro" id="IPR051361">
    <property type="entry name" value="ThrE/Ser_Exporter"/>
</dbReference>
<dbReference type="PROSITE" id="PS00463">
    <property type="entry name" value="ZN2_CY6_FUNGAL_1"/>
    <property type="match status" value="1"/>
</dbReference>
<feature type="compositionally biased region" description="Polar residues" evidence="4">
    <location>
        <begin position="243"/>
        <end position="272"/>
    </location>
</feature>
<dbReference type="InterPro" id="IPR036864">
    <property type="entry name" value="Zn2-C6_fun-type_DNA-bd_sf"/>
</dbReference>
<feature type="compositionally biased region" description="Polar residues" evidence="4">
    <location>
        <begin position="139"/>
        <end position="153"/>
    </location>
</feature>
<sequence length="1539" mass="169509">MSNGSSGSLHMVKKQEDDREPKGGGKQDVKPPTKTLNRVPRACNACRKQKMRCEGAENPPCRRCRHAGLECLFEKPSREASLTGEAGLERIRSLESHVADIRQSQSVIQSTLAEIVGHLRAGSSNAARSPSVFGLHPSPSMQTDSPALSTPSTVRAPLMVDTTHPMVPSSQQSANPIASSSRPMSNPNSGQQTYHSPQLPATRGPGDMHGPQVSHPGNHYQSMGQAYNIPQNFHPPMLPPISSMEQMGASHSQHANVSSMRHQYPDTGQQSRASKHLTVPAAKRPLPMSTATSADSSEFEDDDGELPASGLVAPWEVLRGLADVAIQRAAKESGESSEPHSRQRTPSPDPNKHRSAKRRKTHHKVPRALTFQDVVSKGIISEDEARELFKIFYHGCSTFLPIFDTASDSYDSLRDRSPFAVDSICMVAAKVRDGGGKPSEVYNKCLQEVQAISCATLFAPVVRHEAVRAMILVSGWSDNGWLTGGHAVRMAFELSMHKAWPRLLKRMNAGKATDSGTEDRELVVAARTWFCLYLFEHQMSYGTGRPAILKDDESIWQCRMLLRHPLAIEDDMRLVSTVELMAIRERVNGQLAPFSHGALDERTFEVLHNANAEFMHWYQTWDQAFSQKYEDAAFYRQSLQIQHIHAELYHNASALRGINGLEDVQKMPQSQRDLATRSILIARQGLDITVNSPAYREGMKYAVHYTHATATFAASFLLRLARLFPHDCDMHEIRSQVERLASLMSEIPGKRYAVTLQLMLKRSKNRQTASSRSPKINREPYHAQGPVDRPSGMAVNQVVNQPPISPTYDPNTGKDAIPMGQMPNPMTNYMPPNQYVANADYIWRGFEATASEQLPVWLSDQSLGGTSFSQNGIDAFLLPNDYLPPAPQIWSRAMSEHIAYRSRENEDVLPPSPRSRSSPAFTVDGLENLGTGSNNEYFASPYRTRHSPELSDTTLAPGPTEKRNSKSDDITDDDTLRTAQSSDGLGESKDVGTAAEVSKLEAFKGTGDLSPTSGQTQKLDVALAGADFTGNYPERSLAAREFEDRADRREFILKLTHALLAYGSPSYRIESQLLAASVILQIDAEFVYLPGVVIVVFHNRETKTTRLHTVRSTGRIALTCLHRVHDVYRDVLHNDLRVKAGTKALEHILTAPPIYPFFFRCMLAFGCAAVICPLAFGGSFVDMWISGTCACILQFLGLRTAVKSALYAHVYEITISFVISFVAKVLAGIPGHLFCYSAISSAGVVLLLPGFSVLVSSLELTSGNYFCGSVRLIYAIIYTLLLSFTLSISEDIYTAFNPKAFNHFGDRINVTTVDFMHGTFAHAGNGTFVHLSGTFGFVDAATKAHHVVVKGNNRRCWCSHLSLTTTFHHEACHQESFLPWYHQPFPWWTVFILVPLYSAFSSLSNLQSVRSSTFPVMIIFSCLTYAANKLAARFISNSSDVGSAVGAFVISLLGNIYSRMFHGTAFTSMVTGVMFLVPSALSQAGGLTQASNADQQYSSSLTLGIRMIRVAVGVTVGLFVAQTLIYTTGSRKKGAHFAF</sequence>
<reference evidence="7 8" key="1">
    <citation type="submission" date="2019-02" db="EMBL/GenBank/DDBJ databases">
        <title>Genome sequencing of the rare red list fungi Bondarzewia mesenterica.</title>
        <authorList>
            <person name="Buettner E."/>
            <person name="Kellner H."/>
        </authorList>
    </citation>
    <scope>NUCLEOTIDE SEQUENCE [LARGE SCALE GENOMIC DNA]</scope>
    <source>
        <strain evidence="7 8">DSM 108281</strain>
    </source>
</reference>
<feature type="transmembrane region" description="Helical" evidence="5">
    <location>
        <begin position="1157"/>
        <end position="1177"/>
    </location>
</feature>
<feature type="transmembrane region" description="Helical" evidence="5">
    <location>
        <begin position="1441"/>
        <end position="1458"/>
    </location>
</feature>
<evidence type="ECO:0000313" key="7">
    <source>
        <dbReference type="EMBL" id="THH14358.1"/>
    </source>
</evidence>
<feature type="compositionally biased region" description="Polar residues" evidence="4">
    <location>
        <begin position="219"/>
        <end position="231"/>
    </location>
</feature>
<feature type="compositionally biased region" description="Polar residues" evidence="4">
    <location>
        <begin position="168"/>
        <end position="196"/>
    </location>
</feature>
<feature type="region of interest" description="Disordered" evidence="4">
    <location>
        <begin position="1"/>
        <end position="38"/>
    </location>
</feature>
<feature type="transmembrane region" description="Helical" evidence="5">
    <location>
        <begin position="1214"/>
        <end position="1233"/>
    </location>
</feature>
<evidence type="ECO:0000256" key="4">
    <source>
        <dbReference type="SAM" id="MobiDB-lite"/>
    </source>
</evidence>
<dbReference type="OrthoDB" id="4454541at2759"/>
<feature type="region of interest" description="Disordered" evidence="4">
    <location>
        <begin position="763"/>
        <end position="789"/>
    </location>
</feature>
<keyword evidence="8" id="KW-1185">Reference proteome</keyword>
<proteinExistence type="inferred from homology"/>
<dbReference type="GO" id="GO:0006351">
    <property type="term" value="P:DNA-templated transcription"/>
    <property type="evidence" value="ECO:0007669"/>
    <property type="project" value="InterPro"/>
</dbReference>
<dbReference type="Pfam" id="PF00172">
    <property type="entry name" value="Zn_clus"/>
    <property type="match status" value="1"/>
</dbReference>
<dbReference type="GO" id="GO:0022857">
    <property type="term" value="F:transmembrane transporter activity"/>
    <property type="evidence" value="ECO:0007669"/>
    <property type="project" value="InterPro"/>
</dbReference>
<keyword evidence="2" id="KW-0539">Nucleus</keyword>
<feature type="transmembrane region" description="Helical" evidence="5">
    <location>
        <begin position="1272"/>
        <end position="1289"/>
    </location>
</feature>
<feature type="compositionally biased region" description="Basic and acidic residues" evidence="4">
    <location>
        <begin position="13"/>
        <end position="31"/>
    </location>
</feature>